<dbReference type="RefSeq" id="XP_002428793.1">
    <property type="nucleotide sequence ID" value="XM_002428748.1"/>
</dbReference>
<protein>
    <submittedName>
        <fullName evidence="1 2">Uncharacterized protein</fullName>
    </submittedName>
</protein>
<organism>
    <name type="scientific">Pediculus humanus subsp. corporis</name>
    <name type="common">Body louse</name>
    <dbReference type="NCBI Taxonomy" id="121224"/>
    <lineage>
        <taxon>Eukaryota</taxon>
        <taxon>Metazoa</taxon>
        <taxon>Ecdysozoa</taxon>
        <taxon>Arthropoda</taxon>
        <taxon>Hexapoda</taxon>
        <taxon>Insecta</taxon>
        <taxon>Pterygota</taxon>
        <taxon>Neoptera</taxon>
        <taxon>Paraneoptera</taxon>
        <taxon>Psocodea</taxon>
        <taxon>Troctomorpha</taxon>
        <taxon>Phthiraptera</taxon>
        <taxon>Anoplura</taxon>
        <taxon>Pediculidae</taxon>
        <taxon>Pediculus</taxon>
    </lineage>
</organism>
<proteinExistence type="predicted"/>
<dbReference type="EMBL" id="DS235478">
    <property type="protein sequence ID" value="EEB16055.1"/>
    <property type="molecule type" value="Genomic_DNA"/>
</dbReference>
<evidence type="ECO:0000313" key="1">
    <source>
        <dbReference type="EMBL" id="EEB16055.1"/>
    </source>
</evidence>
<dbReference type="VEuPathDB" id="VectorBase:PHUM401010"/>
<reference evidence="2" key="3">
    <citation type="submission" date="2021-02" db="UniProtKB">
        <authorList>
            <consortium name="EnsemblMetazoa"/>
        </authorList>
    </citation>
    <scope>IDENTIFICATION</scope>
    <source>
        <strain evidence="2">USDA</strain>
    </source>
</reference>
<dbReference type="EMBL" id="AAZO01004704">
    <property type="status" value="NOT_ANNOTATED_CDS"/>
    <property type="molecule type" value="Genomic_DNA"/>
</dbReference>
<evidence type="ECO:0000313" key="2">
    <source>
        <dbReference type="EnsemblMetazoa" id="PHUM401010-PA"/>
    </source>
</evidence>
<dbReference type="AlphaFoldDB" id="E0VRP9"/>
<accession>E0VRP9</accession>
<evidence type="ECO:0000313" key="3">
    <source>
        <dbReference type="Proteomes" id="UP000009046"/>
    </source>
</evidence>
<sequence length="59" mass="7088">MAFIDSSHLDETSIYFILKFFLNESASRRQSILQQYRQHAGYTTQEEIDTTRFRIVWPT</sequence>
<keyword evidence="3" id="KW-1185">Reference proteome</keyword>
<gene>
    <name evidence="2" type="primary">8231051</name>
    <name evidence="1" type="ORF">Phum_PHUM401010</name>
</gene>
<dbReference type="GeneID" id="8231051"/>
<reference evidence="1" key="1">
    <citation type="submission" date="2007-04" db="EMBL/GenBank/DDBJ databases">
        <title>Annotation of Pediculus humanus corporis strain USDA.</title>
        <authorList>
            <person name="Kirkness E."/>
            <person name="Hannick L."/>
            <person name="Hass B."/>
            <person name="Bruggner R."/>
            <person name="Lawson D."/>
            <person name="Bidwell S."/>
            <person name="Joardar V."/>
            <person name="Caler E."/>
            <person name="Walenz B."/>
            <person name="Inman J."/>
            <person name="Schobel S."/>
            <person name="Galinsky K."/>
            <person name="Amedeo P."/>
            <person name="Strausberg R."/>
        </authorList>
    </citation>
    <scope>NUCLEOTIDE SEQUENCE</scope>
    <source>
        <strain evidence="1">USDA</strain>
    </source>
</reference>
<dbReference type="EMBL" id="AAZO01004705">
    <property type="status" value="NOT_ANNOTATED_CDS"/>
    <property type="molecule type" value="Genomic_DNA"/>
</dbReference>
<dbReference type="EnsemblMetazoa" id="PHUM401010-RA">
    <property type="protein sequence ID" value="PHUM401010-PA"/>
    <property type="gene ID" value="PHUM401010"/>
</dbReference>
<dbReference type="CTD" id="8231051"/>
<dbReference type="KEGG" id="phu:Phum_PHUM401010"/>
<dbReference type="HOGENOM" id="CLU_2963578_0_0_1"/>
<reference evidence="1" key="2">
    <citation type="submission" date="2007-04" db="EMBL/GenBank/DDBJ databases">
        <title>The genome of the human body louse.</title>
        <authorList>
            <consortium name="The Human Body Louse Genome Consortium"/>
            <person name="Kirkness E."/>
            <person name="Walenz B."/>
            <person name="Hass B."/>
            <person name="Bruggner R."/>
            <person name="Strausberg R."/>
        </authorList>
    </citation>
    <scope>NUCLEOTIDE SEQUENCE</scope>
    <source>
        <strain evidence="1">USDA</strain>
    </source>
</reference>
<name>E0VRP9_PEDHC</name>
<dbReference type="InParanoid" id="E0VRP9"/>
<dbReference type="Proteomes" id="UP000009046">
    <property type="component" value="Unassembled WGS sequence"/>
</dbReference>